<evidence type="ECO:0000313" key="5">
    <source>
        <dbReference type="Proteomes" id="UP000057938"/>
    </source>
</evidence>
<dbReference type="GO" id="GO:0032259">
    <property type="term" value="P:methylation"/>
    <property type="evidence" value="ECO:0007669"/>
    <property type="project" value="UniProtKB-KW"/>
</dbReference>
<dbReference type="InterPro" id="IPR038375">
    <property type="entry name" value="NDUFAF7_sf"/>
</dbReference>
<feature type="compositionally biased region" description="Basic and acidic residues" evidence="3">
    <location>
        <begin position="65"/>
        <end position="125"/>
    </location>
</feature>
<evidence type="ECO:0000313" key="4">
    <source>
        <dbReference type="EMBL" id="ALE17598.1"/>
    </source>
</evidence>
<feature type="region of interest" description="Disordered" evidence="3">
    <location>
        <begin position="1"/>
        <end position="207"/>
    </location>
</feature>
<dbReference type="EMBL" id="CP012669">
    <property type="protein sequence ID" value="ALE17598.1"/>
    <property type="molecule type" value="Genomic_DNA"/>
</dbReference>
<organism evidence="4 5">
    <name type="scientific">Altererythrobacter epoxidivorans</name>
    <dbReference type="NCBI Taxonomy" id="361183"/>
    <lineage>
        <taxon>Bacteria</taxon>
        <taxon>Pseudomonadati</taxon>
        <taxon>Pseudomonadota</taxon>
        <taxon>Alphaproteobacteria</taxon>
        <taxon>Sphingomonadales</taxon>
        <taxon>Erythrobacteraceae</taxon>
        <taxon>Altererythrobacter</taxon>
    </lineage>
</organism>
<evidence type="ECO:0000256" key="2">
    <source>
        <dbReference type="ARBA" id="ARBA00022679"/>
    </source>
</evidence>
<name>A0A0M4M9P3_9SPHN</name>
<feature type="compositionally biased region" description="Basic and acidic residues" evidence="3">
    <location>
        <begin position="1"/>
        <end position="32"/>
    </location>
</feature>
<dbReference type="Pfam" id="PF02636">
    <property type="entry name" value="Methyltransf_28"/>
    <property type="match status" value="1"/>
</dbReference>
<dbReference type="SUPFAM" id="SSF53335">
    <property type="entry name" value="S-adenosyl-L-methionine-dependent methyltransferases"/>
    <property type="match status" value="1"/>
</dbReference>
<dbReference type="PATRIC" id="fig|361183.4.peg.2281"/>
<evidence type="ECO:0000256" key="1">
    <source>
        <dbReference type="ARBA" id="ARBA00022603"/>
    </source>
</evidence>
<gene>
    <name evidence="4" type="ORF">AMC99_02323</name>
</gene>
<feature type="compositionally biased region" description="Basic and acidic residues" evidence="3">
    <location>
        <begin position="44"/>
        <end position="57"/>
    </location>
</feature>
<evidence type="ECO:0000256" key="3">
    <source>
        <dbReference type="SAM" id="MobiDB-lite"/>
    </source>
</evidence>
<feature type="compositionally biased region" description="Basic and acidic residues" evidence="3">
    <location>
        <begin position="156"/>
        <end position="191"/>
    </location>
</feature>
<dbReference type="PANTHER" id="PTHR12049:SF7">
    <property type="entry name" value="PROTEIN ARGININE METHYLTRANSFERASE NDUFAF7, MITOCHONDRIAL"/>
    <property type="match status" value="1"/>
</dbReference>
<reference evidence="4 5" key="1">
    <citation type="submission" date="2015-09" db="EMBL/GenBank/DDBJ databases">
        <title>Complete genome sequence of a benzo[a]pyrene-degrading bacterium Altererythrobacter epoxidivorans CGMCC 1.7731T.</title>
        <authorList>
            <person name="Li Z."/>
            <person name="Cheng H."/>
            <person name="Huo Y."/>
            <person name="Xu X."/>
        </authorList>
    </citation>
    <scope>NUCLEOTIDE SEQUENCE [LARGE SCALE GENOMIC DNA]</scope>
    <source>
        <strain evidence="4 5">CGMCC 1.7731</strain>
    </source>
</reference>
<dbReference type="InterPro" id="IPR003788">
    <property type="entry name" value="NDUFAF7"/>
</dbReference>
<dbReference type="STRING" id="361183.AMC99_02323"/>
<dbReference type="GO" id="GO:0035243">
    <property type="term" value="F:protein-arginine omega-N symmetric methyltransferase activity"/>
    <property type="evidence" value="ECO:0007669"/>
    <property type="project" value="TreeGrafter"/>
</dbReference>
<keyword evidence="5" id="KW-1185">Reference proteome</keyword>
<feature type="compositionally biased region" description="Basic residues" evidence="3">
    <location>
        <begin position="126"/>
        <end position="137"/>
    </location>
</feature>
<accession>A0A0M4M9P3</accession>
<dbReference type="RefSeq" id="WP_338021444.1">
    <property type="nucleotide sequence ID" value="NZ_CP012669.1"/>
</dbReference>
<protein>
    <submittedName>
        <fullName evidence="4">Uncharacterized protein</fullName>
    </submittedName>
</protein>
<keyword evidence="1" id="KW-0489">Methyltransferase</keyword>
<sequence length="547" mass="59184">MTPAEDKPEPKAQSKSEPKTEPKIEAKAEPAPKQKASPAPTPKPAEKAEPKEAEQAERAPTAPKAEPKVAKKDTKPKADPEPVREDKKPEAKAEEVPAEKPAKKSKEPAAEPEPVAEKTEAETAKPSKKAKPVKAKAKKPEAKPAPSPEPPKQAARKRDALKLKAEAEEARKAPAKPKDEPKPVEATAEKPKPRKRPPPKPVEDPAIRFRRLIRETGPISLAQYMGESNALYYSSRDPFGEEGDFITAPEISQMFGELIGLWLADLWVRAGRPQKVHYVELGPGRGTLATDALRTAGRYDLKPQVHFVEGSETLREIQSEAVPGVIHHHDLSTVPEDGPILLVANEFFDALPIHQLLRAAQGWTERMVGLDGERFVFVGGDKPMDSIVPSGWKSAPQGTLIETSPAAAAIMSELADRLVAQGGAALVIDYGGLEHRAGSSLQALKAHKKVDPLAMPGQADITAHVDFEMLGQVAKRQGAKLMGTVMQGDWLTSLGIETRAEALQRKEPAQAAVVARQKDRLISESEMGLLFKVMGVAAPDWPDGVGF</sequence>
<dbReference type="Proteomes" id="UP000057938">
    <property type="component" value="Chromosome"/>
</dbReference>
<dbReference type="Gene3D" id="3.40.50.12710">
    <property type="match status" value="1"/>
</dbReference>
<dbReference type="InterPro" id="IPR029063">
    <property type="entry name" value="SAM-dependent_MTases_sf"/>
</dbReference>
<proteinExistence type="predicted"/>
<dbReference type="AlphaFoldDB" id="A0A0M4M9P3"/>
<keyword evidence="2" id="KW-0808">Transferase</keyword>
<dbReference type="KEGG" id="aep:AMC99_02323"/>
<dbReference type="PANTHER" id="PTHR12049">
    <property type="entry name" value="PROTEIN ARGININE METHYLTRANSFERASE NDUFAF7, MITOCHONDRIAL"/>
    <property type="match status" value="1"/>
</dbReference>